<keyword evidence="2" id="KW-1185">Reference proteome</keyword>
<dbReference type="SUPFAM" id="SSF52058">
    <property type="entry name" value="L domain-like"/>
    <property type="match status" value="1"/>
</dbReference>
<gene>
    <name evidence="1" type="ORF">ACFSR8_02020</name>
</gene>
<dbReference type="Proteomes" id="UP001597476">
    <property type="component" value="Unassembled WGS sequence"/>
</dbReference>
<comment type="caution">
    <text evidence="1">The sequence shown here is derived from an EMBL/GenBank/DDBJ whole genome shotgun (WGS) entry which is preliminary data.</text>
</comment>
<sequence length="223" mass="26097">MKEFWKNNNIELYKIESPKIFSAKYLQPSYEQEQGLTYSQLKKLRKEWVRVFPKLEKLEYLRVSYLVNQEYFESICQIPNLKGLSIKTSRINDFSSIQKLTKLEQLDFSGSKAISELSGIQHLKKLEHCVLDNFFGINTVEELGELRSLKKLYLFAGIHGQKLNLKSIEPISELIGLEELVLDIKTKIPIDSLYRLKNLKSLIIPEYYHLEVKDILPNLSKLE</sequence>
<dbReference type="PANTHER" id="PTHR47186:SF61">
    <property type="entry name" value="LEUCINE-RICH REPEAT-CONTAINING PROTEIN 57-RELATED"/>
    <property type="match status" value="1"/>
</dbReference>
<protein>
    <recommendedName>
        <fullName evidence="3">Leucine-rich repeat domain-containing protein</fullName>
    </recommendedName>
</protein>
<evidence type="ECO:0000313" key="1">
    <source>
        <dbReference type="EMBL" id="MFD2724975.1"/>
    </source>
</evidence>
<dbReference type="EMBL" id="JBHULY010000005">
    <property type="protein sequence ID" value="MFD2724975.1"/>
    <property type="molecule type" value="Genomic_DNA"/>
</dbReference>
<organism evidence="1 2">
    <name type="scientific">Hyunsoonleella rubra</name>
    <dbReference type="NCBI Taxonomy" id="1737062"/>
    <lineage>
        <taxon>Bacteria</taxon>
        <taxon>Pseudomonadati</taxon>
        <taxon>Bacteroidota</taxon>
        <taxon>Flavobacteriia</taxon>
        <taxon>Flavobacteriales</taxon>
        <taxon>Flavobacteriaceae</taxon>
    </lineage>
</organism>
<dbReference type="Gene3D" id="3.80.10.10">
    <property type="entry name" value="Ribonuclease Inhibitor"/>
    <property type="match status" value="1"/>
</dbReference>
<dbReference type="InterPro" id="IPR032675">
    <property type="entry name" value="LRR_dom_sf"/>
</dbReference>
<dbReference type="RefSeq" id="WP_380288527.1">
    <property type="nucleotide sequence ID" value="NZ_JBHULY010000005.1"/>
</dbReference>
<reference evidence="2" key="1">
    <citation type="journal article" date="2019" name="Int. J. Syst. Evol. Microbiol.">
        <title>The Global Catalogue of Microorganisms (GCM) 10K type strain sequencing project: providing services to taxonomists for standard genome sequencing and annotation.</title>
        <authorList>
            <consortium name="The Broad Institute Genomics Platform"/>
            <consortium name="The Broad Institute Genome Sequencing Center for Infectious Disease"/>
            <person name="Wu L."/>
            <person name="Ma J."/>
        </authorList>
    </citation>
    <scope>NUCLEOTIDE SEQUENCE [LARGE SCALE GENOMIC DNA]</scope>
    <source>
        <strain evidence="2">KCTC 42398</strain>
    </source>
</reference>
<name>A0ABW5T6Y0_9FLAO</name>
<proteinExistence type="predicted"/>
<evidence type="ECO:0000313" key="2">
    <source>
        <dbReference type="Proteomes" id="UP001597476"/>
    </source>
</evidence>
<accession>A0ABW5T6Y0</accession>
<evidence type="ECO:0008006" key="3">
    <source>
        <dbReference type="Google" id="ProtNLM"/>
    </source>
</evidence>
<dbReference type="PANTHER" id="PTHR47186">
    <property type="entry name" value="LEUCINE-RICH REPEAT-CONTAINING PROTEIN 57"/>
    <property type="match status" value="1"/>
</dbReference>